<gene>
    <name evidence="2" type="ORF">ERS008476_00747</name>
</gene>
<evidence type="ECO:0000313" key="3">
    <source>
        <dbReference type="Proteomes" id="UP000043316"/>
    </source>
</evidence>
<dbReference type="Proteomes" id="UP000043316">
    <property type="component" value="Unassembled WGS sequence"/>
</dbReference>
<dbReference type="RefSeq" id="WP_053008922.1">
    <property type="nucleotide sequence ID" value="NZ_CWJI01000001.1"/>
</dbReference>
<proteinExistence type="predicted"/>
<accession>A0A0H5LRW4</accession>
<dbReference type="Pfam" id="PF12680">
    <property type="entry name" value="SnoaL_2"/>
    <property type="match status" value="1"/>
</dbReference>
<dbReference type="EMBL" id="CWJI01000001">
    <property type="protein sequence ID" value="CRY53843.1"/>
    <property type="molecule type" value="Genomic_DNA"/>
</dbReference>
<reference evidence="3" key="1">
    <citation type="submission" date="2015-03" db="EMBL/GenBank/DDBJ databases">
        <authorList>
            <consortium name="Pathogen Informatics"/>
        </authorList>
    </citation>
    <scope>NUCLEOTIDE SEQUENCE [LARGE SCALE GENOMIC DNA]</scope>
    <source>
        <strain evidence="3">R148</strain>
    </source>
</reference>
<protein>
    <recommendedName>
        <fullName evidence="1">SnoaL-like domain-containing protein</fullName>
    </recommendedName>
</protein>
<organism evidence="2 3">
    <name type="scientific">Yersinia intermedia</name>
    <dbReference type="NCBI Taxonomy" id="631"/>
    <lineage>
        <taxon>Bacteria</taxon>
        <taxon>Pseudomonadati</taxon>
        <taxon>Pseudomonadota</taxon>
        <taxon>Gammaproteobacteria</taxon>
        <taxon>Enterobacterales</taxon>
        <taxon>Yersiniaceae</taxon>
        <taxon>Yersinia</taxon>
    </lineage>
</organism>
<feature type="domain" description="SnoaL-like" evidence="1">
    <location>
        <begin position="21"/>
        <end position="109"/>
    </location>
</feature>
<dbReference type="Gene3D" id="3.10.450.50">
    <property type="match status" value="1"/>
</dbReference>
<dbReference type="SUPFAM" id="SSF54427">
    <property type="entry name" value="NTF2-like"/>
    <property type="match status" value="1"/>
</dbReference>
<dbReference type="AlphaFoldDB" id="A0A0H5LRW4"/>
<sequence length="130" mass="14695">MQNIKQTVIAALQTLITDPLHDESKIAAFFTPDYQQSVDGKQLDYHGFIAHMKAIKSHTKRMSIFIKSVVAENDTVFTHHYVNVEKNQGEKSEFEVFACFTLSSDKIIRCEELTRMINGLPGDSDLGSRS</sequence>
<evidence type="ECO:0000259" key="1">
    <source>
        <dbReference type="Pfam" id="PF12680"/>
    </source>
</evidence>
<evidence type="ECO:0000313" key="2">
    <source>
        <dbReference type="EMBL" id="CRY53843.1"/>
    </source>
</evidence>
<dbReference type="InterPro" id="IPR032710">
    <property type="entry name" value="NTF2-like_dom_sf"/>
</dbReference>
<name>A0A0H5LRW4_YERIN</name>
<dbReference type="InterPro" id="IPR037401">
    <property type="entry name" value="SnoaL-like"/>
</dbReference>